<protein>
    <recommendedName>
        <fullName evidence="3">Sulfotransferase</fullName>
        <ecNumber evidence="3">2.8.2.-</ecNumber>
    </recommendedName>
</protein>
<dbReference type="Proteomes" id="UP000634136">
    <property type="component" value="Unassembled WGS sequence"/>
</dbReference>
<evidence type="ECO:0000313" key="5">
    <source>
        <dbReference type="EMBL" id="KAF7836243.1"/>
    </source>
</evidence>
<evidence type="ECO:0000256" key="2">
    <source>
        <dbReference type="ARBA" id="ARBA00022679"/>
    </source>
</evidence>
<dbReference type="PANTHER" id="PTHR11783">
    <property type="entry name" value="SULFOTRANSFERASE SULT"/>
    <property type="match status" value="1"/>
</dbReference>
<dbReference type="InterPro" id="IPR000863">
    <property type="entry name" value="Sulfotransferase_dom"/>
</dbReference>
<dbReference type="Gene3D" id="3.40.50.300">
    <property type="entry name" value="P-loop containing nucleotide triphosphate hydrolases"/>
    <property type="match status" value="1"/>
</dbReference>
<keyword evidence="2 3" id="KW-0808">Transferase</keyword>
<sequence>MDSSCEVEKLSLKGNNVDDDDHDELLHSLPKQKGWGAYDIILFFQNFWIVPIYLKATLSFQKHFQAKHNDILIVSLPKSGTTWLKVLAFATAKRSRFIPSQINNHPLHCSNPHTLVPFFEMDIYANNPNNIDPSNLPEPRMFGTHLPFPSLVSSIIHNNSNCKIIYICRSPFDTFISYWHFFNNILPPSAPTLPLNDALERYCEGVVPFGPFWSHILSYWKAGNDTPNKVLFMKYEDLKANTKFELKRMAQFLNYPFSEEEESGGVIDSIIELCSFGKMKEMEVNKSGKISLRSEVVNKYFFRNGETGDWVNYFSPQMTEKLSKVIEEKFGGSDTDLSVRMPSSKPSAMIFLL</sequence>
<evidence type="ECO:0000313" key="6">
    <source>
        <dbReference type="Proteomes" id="UP000634136"/>
    </source>
</evidence>
<dbReference type="OrthoDB" id="205623at2759"/>
<keyword evidence="6" id="KW-1185">Reference proteome</keyword>
<dbReference type="EMBL" id="JAAIUW010000004">
    <property type="protein sequence ID" value="KAF7836243.1"/>
    <property type="molecule type" value="Genomic_DNA"/>
</dbReference>
<name>A0A834X0R1_9FABA</name>
<dbReference type="GO" id="GO:0008146">
    <property type="term" value="F:sulfotransferase activity"/>
    <property type="evidence" value="ECO:0007669"/>
    <property type="project" value="InterPro"/>
</dbReference>
<feature type="domain" description="Sulfotransferase" evidence="4">
    <location>
        <begin position="69"/>
        <end position="333"/>
    </location>
</feature>
<organism evidence="5 6">
    <name type="scientific">Senna tora</name>
    <dbReference type="NCBI Taxonomy" id="362788"/>
    <lineage>
        <taxon>Eukaryota</taxon>
        <taxon>Viridiplantae</taxon>
        <taxon>Streptophyta</taxon>
        <taxon>Embryophyta</taxon>
        <taxon>Tracheophyta</taxon>
        <taxon>Spermatophyta</taxon>
        <taxon>Magnoliopsida</taxon>
        <taxon>eudicotyledons</taxon>
        <taxon>Gunneridae</taxon>
        <taxon>Pentapetalae</taxon>
        <taxon>rosids</taxon>
        <taxon>fabids</taxon>
        <taxon>Fabales</taxon>
        <taxon>Fabaceae</taxon>
        <taxon>Caesalpinioideae</taxon>
        <taxon>Cassia clade</taxon>
        <taxon>Senna</taxon>
    </lineage>
</organism>
<proteinExistence type="inferred from homology"/>
<dbReference type="Pfam" id="PF00685">
    <property type="entry name" value="Sulfotransfer_1"/>
    <property type="match status" value="1"/>
</dbReference>
<dbReference type="EC" id="2.8.2.-" evidence="3"/>
<evidence type="ECO:0000256" key="1">
    <source>
        <dbReference type="ARBA" id="ARBA00005771"/>
    </source>
</evidence>
<accession>A0A834X0R1</accession>
<dbReference type="InterPro" id="IPR027417">
    <property type="entry name" value="P-loop_NTPase"/>
</dbReference>
<gene>
    <name evidence="5" type="ORF">G2W53_011102</name>
</gene>
<dbReference type="SUPFAM" id="SSF52540">
    <property type="entry name" value="P-loop containing nucleoside triphosphate hydrolases"/>
    <property type="match status" value="1"/>
</dbReference>
<comment type="caution">
    <text evidence="5">The sequence shown here is derived from an EMBL/GenBank/DDBJ whole genome shotgun (WGS) entry which is preliminary data.</text>
</comment>
<evidence type="ECO:0000259" key="4">
    <source>
        <dbReference type="Pfam" id="PF00685"/>
    </source>
</evidence>
<dbReference type="AlphaFoldDB" id="A0A834X0R1"/>
<comment type="similarity">
    <text evidence="1 3">Belongs to the sulfotransferase 1 family.</text>
</comment>
<evidence type="ECO:0000256" key="3">
    <source>
        <dbReference type="RuleBase" id="RU361155"/>
    </source>
</evidence>
<reference evidence="5" key="1">
    <citation type="submission" date="2020-09" db="EMBL/GenBank/DDBJ databases">
        <title>Genome-Enabled Discovery of Anthraquinone Biosynthesis in Senna tora.</title>
        <authorList>
            <person name="Kang S.-H."/>
            <person name="Pandey R.P."/>
            <person name="Lee C.-M."/>
            <person name="Sim J.-S."/>
            <person name="Jeong J.-T."/>
            <person name="Choi B.-S."/>
            <person name="Jung M."/>
            <person name="Ginzburg D."/>
            <person name="Zhao K."/>
            <person name="Won S.Y."/>
            <person name="Oh T.-J."/>
            <person name="Yu Y."/>
            <person name="Kim N.-H."/>
            <person name="Lee O.R."/>
            <person name="Lee T.-H."/>
            <person name="Bashyal P."/>
            <person name="Kim T.-S."/>
            <person name="Lee W.-H."/>
            <person name="Kawkins C."/>
            <person name="Kim C.-K."/>
            <person name="Kim J.S."/>
            <person name="Ahn B.O."/>
            <person name="Rhee S.Y."/>
            <person name="Sohng J.K."/>
        </authorList>
    </citation>
    <scope>NUCLEOTIDE SEQUENCE</scope>
    <source>
        <tissue evidence="5">Leaf</tissue>
    </source>
</reference>